<name>A0ACB9WZM2_CHAAC</name>
<protein>
    <submittedName>
        <fullName evidence="1">Uncharacterized protein</fullName>
    </submittedName>
</protein>
<feature type="non-terminal residue" evidence="1">
    <location>
        <position position="1"/>
    </location>
</feature>
<sequence length="92" mass="10396">EQESRVTILLSVNLLLQDDEQALVERPNEDGRMVVGGNFIVGARCARRRRETQQGGIQVAALSTSREIPTQAMLFFSHIANWLPSKTWTLWS</sequence>
<evidence type="ECO:0000313" key="1">
    <source>
        <dbReference type="EMBL" id="KAI4819237.1"/>
    </source>
</evidence>
<dbReference type="Proteomes" id="UP001057452">
    <property type="component" value="Chromosome 10"/>
</dbReference>
<keyword evidence="2" id="KW-1185">Reference proteome</keyword>
<proteinExistence type="predicted"/>
<dbReference type="EMBL" id="CM043794">
    <property type="protein sequence ID" value="KAI4819237.1"/>
    <property type="molecule type" value="Genomic_DNA"/>
</dbReference>
<accession>A0ACB9WZM2</accession>
<reference evidence="1" key="1">
    <citation type="submission" date="2022-05" db="EMBL/GenBank/DDBJ databases">
        <title>Chromosome-level genome of Chaenocephalus aceratus.</title>
        <authorList>
            <person name="Park H."/>
        </authorList>
    </citation>
    <scope>NUCLEOTIDE SEQUENCE</scope>
    <source>
        <strain evidence="1">KU_202001</strain>
    </source>
</reference>
<comment type="caution">
    <text evidence="1">The sequence shown here is derived from an EMBL/GenBank/DDBJ whole genome shotgun (WGS) entry which is preliminary data.</text>
</comment>
<gene>
    <name evidence="1" type="ORF">KUCAC02_004493</name>
</gene>
<organism evidence="1 2">
    <name type="scientific">Chaenocephalus aceratus</name>
    <name type="common">Blackfin icefish</name>
    <name type="synonym">Chaenichthys aceratus</name>
    <dbReference type="NCBI Taxonomy" id="36190"/>
    <lineage>
        <taxon>Eukaryota</taxon>
        <taxon>Metazoa</taxon>
        <taxon>Chordata</taxon>
        <taxon>Craniata</taxon>
        <taxon>Vertebrata</taxon>
        <taxon>Euteleostomi</taxon>
        <taxon>Actinopterygii</taxon>
        <taxon>Neopterygii</taxon>
        <taxon>Teleostei</taxon>
        <taxon>Neoteleostei</taxon>
        <taxon>Acanthomorphata</taxon>
        <taxon>Eupercaria</taxon>
        <taxon>Perciformes</taxon>
        <taxon>Notothenioidei</taxon>
        <taxon>Channichthyidae</taxon>
        <taxon>Chaenocephalus</taxon>
    </lineage>
</organism>
<evidence type="ECO:0000313" key="2">
    <source>
        <dbReference type="Proteomes" id="UP001057452"/>
    </source>
</evidence>